<feature type="active site" description="Proton donor" evidence="3">
    <location>
        <position position="567"/>
    </location>
</feature>
<dbReference type="Pfam" id="PF00732">
    <property type="entry name" value="GMC_oxred_N"/>
    <property type="match status" value="1"/>
</dbReference>
<reference evidence="6" key="1">
    <citation type="submission" date="2023-06" db="EMBL/GenBank/DDBJ databases">
        <authorList>
            <person name="Noh H."/>
        </authorList>
    </citation>
    <scope>NUCLEOTIDE SEQUENCE</scope>
    <source>
        <strain evidence="6">DUCC20226</strain>
    </source>
</reference>
<keyword evidence="2" id="KW-0325">Glycoprotein</keyword>
<dbReference type="InterPro" id="IPR012132">
    <property type="entry name" value="GMC_OxRdtase"/>
</dbReference>
<dbReference type="InterPro" id="IPR007867">
    <property type="entry name" value="GMC_OxRtase_C"/>
</dbReference>
<dbReference type="AlphaFoldDB" id="A0AAD9S1C2"/>
<name>A0AAD9S1C2_PHOAM</name>
<dbReference type="PANTHER" id="PTHR11552">
    <property type="entry name" value="GLUCOSE-METHANOL-CHOLINE GMC OXIDOREDUCTASE"/>
    <property type="match status" value="1"/>
</dbReference>
<sequence length="633" mass="68589">MQLHYLIIFPLLAQAIGSWIGGDQVFGKRAAKLIGNSFGRPGYNETYDYIIVGGGNAGNVVAARLAQDPANFSVAVIEAGGFYETLDGNRTQIPGMVYVNNVDFPLESATTGTSIGLKTVPQRGYNNRQIRAVSAQTLGGNTAANNMAYHRATIGTFDIWAKDVADDFWSWENVYPAYQKSCNFTSPDYSKIDPSVNITWDDSAFAKDGGPLHVSYGNYWGPDGVGLNAGMEQAGLKQIDGLNSGRLIGYSALTANLNPYTAIRDTSETSFLRMAMRETDIKVYPSALAKRVTFDDSKLATGVEVQANIANIDLKWHLTARKEVILSAGAWHSPQLLMVSGIGPKETLEQHDIPVIADVPGVGQNEWDQPVVSTIYKVNATTGTQFQAGNPEVVARETEDYINHQSGLLSGFGAGLATGWEKFPSSLRSQFSNTTIAHLSEFPEDWPEAEYLVLEYANQDVVEASLGRTIESDENFITFAAVLLSTASRGNMTISSADTMDQPVIDPAWLTDSGDGDLEQSYAAFMRLREIMANSSVAEAEIFPGPDVQSHDDVVAWLRDNMGHIYHAVSTCKMGAANDSSAVLDSRARVRGVTGLRVVDASSLPLSPPGHPVASICTLTSRALYLKVHRRSM</sequence>
<proteinExistence type="inferred from homology"/>
<dbReference type="PIRSF" id="PIRSF000137">
    <property type="entry name" value="Alcohol_oxidase"/>
    <property type="match status" value="1"/>
</dbReference>
<feature type="active site" description="Proton acceptor" evidence="3">
    <location>
        <position position="611"/>
    </location>
</feature>
<protein>
    <recommendedName>
        <fullName evidence="5">Glucose-methanol-choline oxidoreductase N-terminal domain-containing protein</fullName>
    </recommendedName>
</protein>
<dbReference type="SUPFAM" id="SSF54373">
    <property type="entry name" value="FAD-linked reductases, C-terminal domain"/>
    <property type="match status" value="1"/>
</dbReference>
<dbReference type="Pfam" id="PF05199">
    <property type="entry name" value="GMC_oxred_C"/>
    <property type="match status" value="1"/>
</dbReference>
<dbReference type="Gene3D" id="3.30.560.10">
    <property type="entry name" value="Glucose Oxidase, domain 3"/>
    <property type="match status" value="1"/>
</dbReference>
<feature type="signal peptide" evidence="4">
    <location>
        <begin position="1"/>
        <end position="17"/>
    </location>
</feature>
<dbReference type="PANTHER" id="PTHR11552:SF138">
    <property type="entry name" value="DEHYDROGENASE PKFF-RELATED"/>
    <property type="match status" value="1"/>
</dbReference>
<dbReference type="SUPFAM" id="SSF51905">
    <property type="entry name" value="FAD/NAD(P)-binding domain"/>
    <property type="match status" value="1"/>
</dbReference>
<feature type="chain" id="PRO_5042223683" description="Glucose-methanol-choline oxidoreductase N-terminal domain-containing protein" evidence="4">
    <location>
        <begin position="18"/>
        <end position="633"/>
    </location>
</feature>
<evidence type="ECO:0000256" key="4">
    <source>
        <dbReference type="SAM" id="SignalP"/>
    </source>
</evidence>
<keyword evidence="7" id="KW-1185">Reference proteome</keyword>
<feature type="domain" description="Glucose-methanol-choline oxidoreductase N-terminal" evidence="5">
    <location>
        <begin position="329"/>
        <end position="343"/>
    </location>
</feature>
<comment type="similarity">
    <text evidence="1">Belongs to the GMC oxidoreductase family.</text>
</comment>
<dbReference type="Proteomes" id="UP001265746">
    <property type="component" value="Unassembled WGS sequence"/>
</dbReference>
<dbReference type="GO" id="GO:0016614">
    <property type="term" value="F:oxidoreductase activity, acting on CH-OH group of donors"/>
    <property type="evidence" value="ECO:0007669"/>
    <property type="project" value="InterPro"/>
</dbReference>
<evidence type="ECO:0000259" key="5">
    <source>
        <dbReference type="PROSITE" id="PS00624"/>
    </source>
</evidence>
<dbReference type="InterPro" id="IPR000172">
    <property type="entry name" value="GMC_OxRdtase_N"/>
</dbReference>
<evidence type="ECO:0000256" key="1">
    <source>
        <dbReference type="ARBA" id="ARBA00010790"/>
    </source>
</evidence>
<gene>
    <name evidence="6" type="ORF">N8I77_013389</name>
</gene>
<dbReference type="EMBL" id="JAUJFL010000011">
    <property type="protein sequence ID" value="KAK2596502.1"/>
    <property type="molecule type" value="Genomic_DNA"/>
</dbReference>
<evidence type="ECO:0000256" key="2">
    <source>
        <dbReference type="ARBA" id="ARBA00023180"/>
    </source>
</evidence>
<evidence type="ECO:0000313" key="6">
    <source>
        <dbReference type="EMBL" id="KAK2596502.1"/>
    </source>
</evidence>
<dbReference type="PROSITE" id="PS00624">
    <property type="entry name" value="GMC_OXRED_2"/>
    <property type="match status" value="1"/>
</dbReference>
<dbReference type="InterPro" id="IPR036188">
    <property type="entry name" value="FAD/NAD-bd_sf"/>
</dbReference>
<keyword evidence="4" id="KW-0732">Signal</keyword>
<accession>A0AAD9S1C2</accession>
<dbReference type="GO" id="GO:0044550">
    <property type="term" value="P:secondary metabolite biosynthetic process"/>
    <property type="evidence" value="ECO:0007669"/>
    <property type="project" value="TreeGrafter"/>
</dbReference>
<dbReference type="GO" id="GO:0050660">
    <property type="term" value="F:flavin adenine dinucleotide binding"/>
    <property type="evidence" value="ECO:0007669"/>
    <property type="project" value="InterPro"/>
</dbReference>
<evidence type="ECO:0000313" key="7">
    <source>
        <dbReference type="Proteomes" id="UP001265746"/>
    </source>
</evidence>
<evidence type="ECO:0000256" key="3">
    <source>
        <dbReference type="PIRSR" id="PIRSR000137-1"/>
    </source>
</evidence>
<dbReference type="Gene3D" id="3.50.50.60">
    <property type="entry name" value="FAD/NAD(P)-binding domain"/>
    <property type="match status" value="1"/>
</dbReference>
<organism evidence="6 7">
    <name type="scientific">Phomopsis amygdali</name>
    <name type="common">Fusicoccum amygdali</name>
    <dbReference type="NCBI Taxonomy" id="1214568"/>
    <lineage>
        <taxon>Eukaryota</taxon>
        <taxon>Fungi</taxon>
        <taxon>Dikarya</taxon>
        <taxon>Ascomycota</taxon>
        <taxon>Pezizomycotina</taxon>
        <taxon>Sordariomycetes</taxon>
        <taxon>Sordariomycetidae</taxon>
        <taxon>Diaporthales</taxon>
        <taxon>Diaporthaceae</taxon>
        <taxon>Diaporthe</taxon>
    </lineage>
</organism>
<comment type="caution">
    <text evidence="6">The sequence shown here is derived from an EMBL/GenBank/DDBJ whole genome shotgun (WGS) entry which is preliminary data.</text>
</comment>